<keyword evidence="3" id="KW-1185">Reference proteome</keyword>
<evidence type="ECO:0000256" key="1">
    <source>
        <dbReference type="SAM" id="MobiDB-lite"/>
    </source>
</evidence>
<sequence length="97" mass="10457">MLLSSLTLSSIHPKAPISNTTNYHSPNPPPNSPKKKKKSPNGKTLYSPPRKGKRTKNLGIKRERRGEISPSYPDDARMFPGCSGEKKTGNGEGTGGP</sequence>
<name>A0AAV6U5Z2_9ARAC</name>
<reference evidence="2 3" key="1">
    <citation type="journal article" date="2022" name="Nat. Ecol. Evol.">
        <title>A masculinizing supergene underlies an exaggerated male reproductive morph in a spider.</title>
        <authorList>
            <person name="Hendrickx F."/>
            <person name="De Corte Z."/>
            <person name="Sonet G."/>
            <person name="Van Belleghem S.M."/>
            <person name="Kostlbacher S."/>
            <person name="Vangestel C."/>
        </authorList>
    </citation>
    <scope>NUCLEOTIDE SEQUENCE [LARGE SCALE GENOMIC DNA]</scope>
    <source>
        <strain evidence="2">W744_W776</strain>
    </source>
</reference>
<proteinExistence type="predicted"/>
<dbReference type="Proteomes" id="UP000827092">
    <property type="component" value="Unassembled WGS sequence"/>
</dbReference>
<feature type="region of interest" description="Disordered" evidence="1">
    <location>
        <begin position="1"/>
        <end position="97"/>
    </location>
</feature>
<protein>
    <submittedName>
        <fullName evidence="2">Uncharacterized protein</fullName>
    </submittedName>
</protein>
<accession>A0AAV6U5Z2</accession>
<feature type="compositionally biased region" description="Polar residues" evidence="1">
    <location>
        <begin position="1"/>
        <end position="10"/>
    </location>
</feature>
<comment type="caution">
    <text evidence="2">The sequence shown here is derived from an EMBL/GenBank/DDBJ whole genome shotgun (WGS) entry which is preliminary data.</text>
</comment>
<gene>
    <name evidence="2" type="ORF">JTE90_025025</name>
</gene>
<evidence type="ECO:0000313" key="3">
    <source>
        <dbReference type="Proteomes" id="UP000827092"/>
    </source>
</evidence>
<evidence type="ECO:0000313" key="2">
    <source>
        <dbReference type="EMBL" id="KAG8179248.1"/>
    </source>
</evidence>
<dbReference type="AlphaFoldDB" id="A0AAV6U5Z2"/>
<dbReference type="EMBL" id="JAFNEN010000642">
    <property type="protein sequence ID" value="KAG8179248.1"/>
    <property type="molecule type" value="Genomic_DNA"/>
</dbReference>
<organism evidence="2 3">
    <name type="scientific">Oedothorax gibbosus</name>
    <dbReference type="NCBI Taxonomy" id="931172"/>
    <lineage>
        <taxon>Eukaryota</taxon>
        <taxon>Metazoa</taxon>
        <taxon>Ecdysozoa</taxon>
        <taxon>Arthropoda</taxon>
        <taxon>Chelicerata</taxon>
        <taxon>Arachnida</taxon>
        <taxon>Araneae</taxon>
        <taxon>Araneomorphae</taxon>
        <taxon>Entelegynae</taxon>
        <taxon>Araneoidea</taxon>
        <taxon>Linyphiidae</taxon>
        <taxon>Erigoninae</taxon>
        <taxon>Oedothorax</taxon>
    </lineage>
</organism>